<dbReference type="InterPro" id="IPR017716">
    <property type="entry name" value="S-AdoMet_deCOase_pro-enz"/>
</dbReference>
<dbReference type="GO" id="GO:0008295">
    <property type="term" value="P:spermidine biosynthetic process"/>
    <property type="evidence" value="ECO:0007669"/>
    <property type="project" value="InterPro"/>
</dbReference>
<dbReference type="Gene3D" id="3.60.90.10">
    <property type="entry name" value="S-adenosylmethionine decarboxylase"/>
    <property type="match status" value="1"/>
</dbReference>
<dbReference type="Pfam" id="PF02675">
    <property type="entry name" value="AdoMet_dc"/>
    <property type="match status" value="1"/>
</dbReference>
<evidence type="ECO:0000256" key="7">
    <source>
        <dbReference type="ARBA" id="ARBA00023270"/>
    </source>
</evidence>
<name>A0A0F9MC27_9ZZZZ</name>
<organism evidence="10">
    <name type="scientific">marine sediment metagenome</name>
    <dbReference type="NCBI Taxonomy" id="412755"/>
    <lineage>
        <taxon>unclassified sequences</taxon>
        <taxon>metagenomes</taxon>
        <taxon>ecological metagenomes</taxon>
    </lineage>
</organism>
<dbReference type="GO" id="GO:0005829">
    <property type="term" value="C:cytosol"/>
    <property type="evidence" value="ECO:0007669"/>
    <property type="project" value="TreeGrafter"/>
</dbReference>
<dbReference type="InterPro" id="IPR002723">
    <property type="entry name" value="BpsA_C"/>
</dbReference>
<reference evidence="10" key="1">
    <citation type="journal article" date="2015" name="Nature">
        <title>Complex archaea that bridge the gap between prokaryotes and eukaryotes.</title>
        <authorList>
            <person name="Spang A."/>
            <person name="Saw J.H."/>
            <person name="Jorgensen S.L."/>
            <person name="Zaremba-Niedzwiedzka K."/>
            <person name="Martijn J."/>
            <person name="Lind A.E."/>
            <person name="van Eijk R."/>
            <person name="Schleper C."/>
            <person name="Guy L."/>
            <person name="Ettema T.J."/>
        </authorList>
    </citation>
    <scope>NUCLEOTIDE SEQUENCE</scope>
</reference>
<dbReference type="PANTHER" id="PTHR33866:SF2">
    <property type="entry name" value="S-ADENOSYLMETHIONINE DECARBOXYLASE PROENZYME"/>
    <property type="match status" value="1"/>
</dbReference>
<accession>A0A0F9MC27</accession>
<feature type="domain" description="N(4)-bis(aminopropyl)spermidine synthase C-terminal" evidence="9">
    <location>
        <begin position="112"/>
        <end position="323"/>
    </location>
</feature>
<proteinExistence type="predicted"/>
<dbReference type="InterPro" id="IPR002052">
    <property type="entry name" value="DNA_methylase_N6_adenine_CS"/>
</dbReference>
<dbReference type="SUPFAM" id="SSF53335">
    <property type="entry name" value="S-adenosyl-L-methionine-dependent methyltransferases"/>
    <property type="match status" value="1"/>
</dbReference>
<evidence type="ECO:0000256" key="1">
    <source>
        <dbReference type="ARBA" id="ARBA00001928"/>
    </source>
</evidence>
<dbReference type="GO" id="GO:0008168">
    <property type="term" value="F:methyltransferase activity"/>
    <property type="evidence" value="ECO:0007669"/>
    <property type="project" value="InterPro"/>
</dbReference>
<protein>
    <recommendedName>
        <fullName evidence="9">N(4)-bis(aminopropyl)spermidine synthase C-terminal domain-containing protein</fullName>
    </recommendedName>
</protein>
<dbReference type="SUPFAM" id="SSF56276">
    <property type="entry name" value="S-adenosylmethionine decarboxylase"/>
    <property type="match status" value="1"/>
</dbReference>
<dbReference type="AlphaFoldDB" id="A0A0F9MC27"/>
<dbReference type="GO" id="GO:0004014">
    <property type="term" value="F:adenosylmethionine decarboxylase activity"/>
    <property type="evidence" value="ECO:0007669"/>
    <property type="project" value="InterPro"/>
</dbReference>
<evidence type="ECO:0000313" key="10">
    <source>
        <dbReference type="EMBL" id="KKM74205.1"/>
    </source>
</evidence>
<dbReference type="InterPro" id="IPR029063">
    <property type="entry name" value="SAM-dependent_MTases_sf"/>
</dbReference>
<keyword evidence="7" id="KW-0704">Schiff base</keyword>
<keyword evidence="2" id="KW-0210">Decarboxylase</keyword>
<dbReference type="EMBL" id="LAZR01009177">
    <property type="protein sequence ID" value="KKM74205.1"/>
    <property type="molecule type" value="Genomic_DNA"/>
</dbReference>
<evidence type="ECO:0000256" key="3">
    <source>
        <dbReference type="ARBA" id="ARBA00022813"/>
    </source>
</evidence>
<evidence type="ECO:0000256" key="6">
    <source>
        <dbReference type="ARBA" id="ARBA00023239"/>
    </source>
</evidence>
<keyword evidence="4" id="KW-0620">Polyamine biosynthesis</keyword>
<keyword evidence="8" id="KW-0670">Pyruvate</keyword>
<comment type="cofactor">
    <cofactor evidence="1">
        <name>pyruvate</name>
        <dbReference type="ChEBI" id="CHEBI:15361"/>
    </cofactor>
</comment>
<dbReference type="InterPro" id="IPR003826">
    <property type="entry name" value="AdoMetDC_fam_prok"/>
</dbReference>
<dbReference type="GO" id="GO:0032259">
    <property type="term" value="P:methylation"/>
    <property type="evidence" value="ECO:0007669"/>
    <property type="project" value="InterPro"/>
</dbReference>
<dbReference type="CDD" id="cd02440">
    <property type="entry name" value="AdoMet_MTases"/>
    <property type="match status" value="1"/>
</dbReference>
<comment type="caution">
    <text evidence="10">The sequence shown here is derived from an EMBL/GenBank/DDBJ whole genome shotgun (WGS) entry which is preliminary data.</text>
</comment>
<evidence type="ECO:0000256" key="4">
    <source>
        <dbReference type="ARBA" id="ARBA00023115"/>
    </source>
</evidence>
<dbReference type="InterPro" id="IPR016067">
    <property type="entry name" value="S-AdoMet_deCO2ase_core"/>
</dbReference>
<dbReference type="NCBIfam" id="TIGR03330">
    <property type="entry name" value="SAM_DCase_Bsu"/>
    <property type="match status" value="1"/>
</dbReference>
<keyword evidence="3" id="KW-0068">Autocatalytic cleavage</keyword>
<evidence type="ECO:0000256" key="8">
    <source>
        <dbReference type="ARBA" id="ARBA00023317"/>
    </source>
</evidence>
<sequence>MVEDVEEILTLVAERAQLAEGIEGVRLILLTMYRFPSLKNKIVSQKTGIAIPTLAAVRGELVKSGIIERRNFLGEKGREWVRTNLNLVFDYDPLPENFNASLKELPEEFSYLNKIKASLERRPSPEFSLDQSHADTPTVLKKVLYLLKKGDIEGRKIIFLGDDDSISLAIGLTKLAKEITVVDIDNRVLNFLSDSAEEFSLENFSVKNHDLREKCPQDITNKYDVVIMDPPYTIEGLRLFLKRAKQVLKSNIHINGKKYPVIGKKCLLSFGNKPPDEMQKVQLSVLDHGFIINEMIPDFNHYKGASIIGKFSHLYYLQSVINPSKYDFNFTSLPIYTSEVKFKEKSQFLPVGYHFIGELHFIKQKILLENEKIQKIFIDSLISADLTILDIFHHNYQPFGYSAIAILKTSHVAIHTWPEHGYISVDIFICDEFSKGLKVIEFLKKNLSPVKSNFYYAERGKDSTMKYNPLK</sequence>
<keyword evidence="6" id="KW-0456">Lyase</keyword>
<evidence type="ECO:0000259" key="9">
    <source>
        <dbReference type="Pfam" id="PF01861"/>
    </source>
</evidence>
<dbReference type="Pfam" id="PF01861">
    <property type="entry name" value="BpsA_C"/>
    <property type="match status" value="1"/>
</dbReference>
<gene>
    <name evidence="10" type="ORF">LCGC14_1402660</name>
</gene>
<dbReference type="PROSITE" id="PS00092">
    <property type="entry name" value="N6_MTASE"/>
    <property type="match status" value="1"/>
</dbReference>
<dbReference type="PANTHER" id="PTHR33866">
    <property type="entry name" value="S-ADENOSYLMETHIONINE DECARBOXYLASE PROENZYME"/>
    <property type="match status" value="1"/>
</dbReference>
<evidence type="ECO:0000256" key="2">
    <source>
        <dbReference type="ARBA" id="ARBA00022793"/>
    </source>
</evidence>
<dbReference type="GO" id="GO:0003676">
    <property type="term" value="F:nucleic acid binding"/>
    <property type="evidence" value="ECO:0007669"/>
    <property type="project" value="InterPro"/>
</dbReference>
<evidence type="ECO:0000256" key="5">
    <source>
        <dbReference type="ARBA" id="ARBA00023145"/>
    </source>
</evidence>
<keyword evidence="5" id="KW-0865">Zymogen</keyword>
<dbReference type="Gene3D" id="3.40.50.150">
    <property type="entry name" value="Vaccinia Virus protein VP39"/>
    <property type="match status" value="1"/>
</dbReference>